<feature type="chain" id="PRO_5045242873" evidence="2">
    <location>
        <begin position="29"/>
        <end position="620"/>
    </location>
</feature>
<feature type="region of interest" description="Disordered" evidence="1">
    <location>
        <begin position="58"/>
        <end position="87"/>
    </location>
</feature>
<dbReference type="InterPro" id="IPR018763">
    <property type="entry name" value="DUF2334"/>
</dbReference>
<reference evidence="3 4" key="1">
    <citation type="submission" date="2020-06" db="EMBL/GenBank/DDBJ databases">
        <title>Actinomadura xiongansis sp. nov., isolated from soil of Baiyangdian.</title>
        <authorList>
            <person name="Zhang X."/>
        </authorList>
    </citation>
    <scope>NUCLEOTIDE SEQUENCE [LARGE SCALE GENOMIC DNA]</scope>
    <source>
        <strain evidence="3 4">HBUM206468</strain>
    </source>
</reference>
<dbReference type="CDD" id="cd10923">
    <property type="entry name" value="CE4_COG5298"/>
    <property type="match status" value="1"/>
</dbReference>
<feature type="signal peptide" evidence="2">
    <location>
        <begin position="1"/>
        <end position="28"/>
    </location>
</feature>
<dbReference type="InterPro" id="IPR011330">
    <property type="entry name" value="Glyco_hydro/deAcase_b/a-brl"/>
</dbReference>
<gene>
    <name evidence="3" type="ORF">HKK74_28115</name>
</gene>
<feature type="compositionally biased region" description="Low complexity" evidence="1">
    <location>
        <begin position="75"/>
        <end position="87"/>
    </location>
</feature>
<dbReference type="Proteomes" id="UP000805614">
    <property type="component" value="Unassembled WGS sequence"/>
</dbReference>
<dbReference type="Pfam" id="PF10096">
    <property type="entry name" value="DUF2334"/>
    <property type="match status" value="1"/>
</dbReference>
<dbReference type="EMBL" id="JABVEC010000026">
    <property type="protein sequence ID" value="MBC6469332.1"/>
    <property type="molecule type" value="Genomic_DNA"/>
</dbReference>
<keyword evidence="4" id="KW-1185">Reference proteome</keyword>
<sequence>MRIRRERGKAVAVIIAAAGLLAATAGGAAGSPGIPPGPAPGERAALAQPAAVTTALSNWAKRQRSADATRRKQRTAATAKTTTTKATTATTARTVQGGVLGPGRQQGLRAAAQPNTLILYDTAGPYGFLGELYAMATANLAGHFGAVATKPVSQYTAGQVNQYTATIYIGSTYYGGDIPDAIPNAFYSDVATSSRPVIWMNDNIWNLAGKVGVPAFTARYGWDPTTSYFDVGGSVGKVTQVDYKTQPLGRSIPAGADSGILRPNILTGGGQPAVTTLAEAVDTSTSPNTRFPWAVRSSNLTYIGEIPYTYFNESDRAIAFYDLLFDALAPETPTRHRAMLRLEDISPGSDPDQLMEIARYLDQENIPYGFQVIPVYTDPKGAYNGGTAETTTLQQAPEVVAALRFMLANGGTIINHGYTHQYRDADNPYNGVTGDDFEFFRAHVDSADNVIYDGPVPEDSTLWATSRILSAKTAFTLNLLPTPRLWTTPHYAASATDYGVINQHYAARYERSLYFAGQLTPAPINPQVYMGQYFPYPVRDVYGSKVLPENLGNYEPDSYNNRPPRLPADMINSARLNLAVRDGFASFFYHPYYPVAPLRETVQGIRALGYTFVDPASVIP</sequence>
<comment type="caution">
    <text evidence="3">The sequence shown here is derived from an EMBL/GenBank/DDBJ whole genome shotgun (WGS) entry which is preliminary data.</text>
</comment>
<evidence type="ECO:0000313" key="4">
    <source>
        <dbReference type="Proteomes" id="UP000805614"/>
    </source>
</evidence>
<evidence type="ECO:0000256" key="2">
    <source>
        <dbReference type="SAM" id="SignalP"/>
    </source>
</evidence>
<name>A0ABR7LXV6_9ACTN</name>
<proteinExistence type="predicted"/>
<evidence type="ECO:0000256" key="1">
    <source>
        <dbReference type="SAM" id="MobiDB-lite"/>
    </source>
</evidence>
<keyword evidence="2" id="KW-0732">Signal</keyword>
<evidence type="ECO:0000313" key="3">
    <source>
        <dbReference type="EMBL" id="MBC6469332.1"/>
    </source>
</evidence>
<dbReference type="SUPFAM" id="SSF88713">
    <property type="entry name" value="Glycoside hydrolase/deacetylase"/>
    <property type="match status" value="1"/>
</dbReference>
<accession>A0ABR7LXV6</accession>
<organism evidence="3 4">
    <name type="scientific">Actinomadura alba</name>
    <dbReference type="NCBI Taxonomy" id="406431"/>
    <lineage>
        <taxon>Bacteria</taxon>
        <taxon>Bacillati</taxon>
        <taxon>Actinomycetota</taxon>
        <taxon>Actinomycetes</taxon>
        <taxon>Streptosporangiales</taxon>
        <taxon>Thermomonosporaceae</taxon>
        <taxon>Actinomadura</taxon>
    </lineage>
</organism>
<protein>
    <submittedName>
        <fullName evidence="3">DUF2334 domain-containing protein</fullName>
    </submittedName>
</protein>
<dbReference type="RefSeq" id="WP_187246382.1">
    <property type="nucleotide sequence ID" value="NZ_BAAAOK010000009.1"/>
</dbReference>